<dbReference type="GO" id="GO:0000139">
    <property type="term" value="C:Golgi membrane"/>
    <property type="evidence" value="ECO:0007669"/>
    <property type="project" value="UniProtKB-SubCell"/>
</dbReference>
<evidence type="ECO:0000256" key="12">
    <source>
        <dbReference type="ARBA" id="ARBA00022963"/>
    </source>
</evidence>
<dbReference type="Gene3D" id="2.30.29.30">
    <property type="entry name" value="Pleckstrin-homology domain (PH domain)/Phosphotyrosine-binding domain (PTB)"/>
    <property type="match status" value="1"/>
</dbReference>
<dbReference type="InterPro" id="IPR011993">
    <property type="entry name" value="PH-like_dom_sf"/>
</dbReference>
<accession>A0A1V4K3K7</accession>
<dbReference type="Pfam" id="PF00787">
    <property type="entry name" value="PX"/>
    <property type="match status" value="1"/>
</dbReference>
<dbReference type="OrthoDB" id="14911at2759"/>
<dbReference type="FunFam" id="2.30.29.30:FF:000114">
    <property type="entry name" value="Phospholipase"/>
    <property type="match status" value="1"/>
</dbReference>
<keyword evidence="11" id="KW-0256">Endoplasmic reticulum</keyword>
<dbReference type="FunFam" id="3.30.870.10:FF:000009">
    <property type="entry name" value="Phospholipase"/>
    <property type="match status" value="1"/>
</dbReference>
<dbReference type="GO" id="GO:0005789">
    <property type="term" value="C:endoplasmic reticulum membrane"/>
    <property type="evidence" value="ECO:0007669"/>
    <property type="project" value="UniProtKB-SubCell"/>
</dbReference>
<comment type="similarity">
    <text evidence="4">Belongs to the phospholipase D family.</text>
</comment>
<dbReference type="SUPFAM" id="SSF64268">
    <property type="entry name" value="PX domain"/>
    <property type="match status" value="1"/>
</dbReference>
<reference evidence="26 27" key="1">
    <citation type="submission" date="2016-02" db="EMBL/GenBank/DDBJ databases">
        <title>Band-tailed pigeon sequencing and assembly.</title>
        <authorList>
            <person name="Soares A.E."/>
            <person name="Novak B.J."/>
            <person name="Rice E.S."/>
            <person name="O'Connell B."/>
            <person name="Chang D."/>
            <person name="Weber S."/>
            <person name="Shapiro B."/>
        </authorList>
    </citation>
    <scope>NUCLEOTIDE SEQUENCE [LARGE SCALE GENOMIC DNA]</scope>
    <source>
        <strain evidence="26">BTP2013</strain>
        <tissue evidence="26">Blood</tissue>
    </source>
</reference>
<dbReference type="InterPro" id="IPR001736">
    <property type="entry name" value="PLipase_D/transphosphatidylase"/>
</dbReference>
<dbReference type="SMART" id="SM00233">
    <property type="entry name" value="PH"/>
    <property type="match status" value="1"/>
</dbReference>
<keyword evidence="6" id="KW-0963">Cytoplasm</keyword>
<dbReference type="Gene3D" id="3.30.1520.10">
    <property type="entry name" value="Phox-like domain"/>
    <property type="match status" value="1"/>
</dbReference>
<evidence type="ECO:0000256" key="23">
    <source>
        <dbReference type="SAM" id="MobiDB-lite"/>
    </source>
</evidence>
<dbReference type="PANTHER" id="PTHR18896">
    <property type="entry name" value="PHOSPHOLIPASE D"/>
    <property type="match status" value="1"/>
</dbReference>
<dbReference type="SMART" id="SM00312">
    <property type="entry name" value="PX"/>
    <property type="match status" value="1"/>
</dbReference>
<feature type="region of interest" description="Disordered" evidence="23">
    <location>
        <begin position="265"/>
        <end position="287"/>
    </location>
</feature>
<keyword evidence="10" id="KW-0378">Hydrolase</keyword>
<keyword evidence="8" id="KW-0677">Repeat</keyword>
<comment type="subcellular location">
    <subcellularLocation>
        <location evidence="2">Cytoplasm</location>
        <location evidence="2">Perinuclear region</location>
    </subcellularLocation>
    <subcellularLocation>
        <location evidence="18">Endoplasmic reticulum membrane</location>
        <topology evidence="18">Lipid-anchor</topology>
        <orientation evidence="18">Cytoplasmic side</orientation>
    </subcellularLocation>
    <subcellularLocation>
        <location evidence="1">Golgi apparatus membrane</location>
        <topology evidence="1">Lipid-anchor</topology>
        <orientation evidence="1">Cytoplasmic side</orientation>
    </subcellularLocation>
    <subcellularLocation>
        <location evidence="3">Late endosome membrane</location>
        <topology evidence="3">Lipid-anchor</topology>
        <orientation evidence="3">Cytoplasmic side</orientation>
    </subcellularLocation>
</comment>
<comment type="subunit">
    <text evidence="20">Interacts with PIP5K1B.</text>
</comment>
<dbReference type="Proteomes" id="UP000190648">
    <property type="component" value="Unassembled WGS sequence"/>
</dbReference>
<dbReference type="CDD" id="cd09842">
    <property type="entry name" value="PLDc_vPLD1_1"/>
    <property type="match status" value="1"/>
</dbReference>
<evidence type="ECO:0000256" key="16">
    <source>
        <dbReference type="ARBA" id="ARBA00023139"/>
    </source>
</evidence>
<dbReference type="GO" id="GO:0035091">
    <property type="term" value="F:phosphatidylinositol binding"/>
    <property type="evidence" value="ECO:0007669"/>
    <property type="project" value="InterPro"/>
</dbReference>
<feature type="compositionally biased region" description="Basic and acidic residues" evidence="23">
    <location>
        <begin position="830"/>
        <end position="839"/>
    </location>
</feature>
<dbReference type="PANTHER" id="PTHR18896:SF57">
    <property type="entry name" value="PHOSPHOLIPASE D1"/>
    <property type="match status" value="1"/>
</dbReference>
<dbReference type="CDD" id="cd01254">
    <property type="entry name" value="PH_PLD"/>
    <property type="match status" value="1"/>
</dbReference>
<feature type="region of interest" description="Disordered" evidence="23">
    <location>
        <begin position="435"/>
        <end position="458"/>
    </location>
</feature>
<keyword evidence="16" id="KW-0564">Palmitate</keyword>
<dbReference type="GO" id="GO:0031902">
    <property type="term" value="C:late endosome membrane"/>
    <property type="evidence" value="ECO:0007669"/>
    <property type="project" value="UniProtKB-SubCell"/>
</dbReference>
<evidence type="ECO:0000256" key="10">
    <source>
        <dbReference type="ARBA" id="ARBA00022801"/>
    </source>
</evidence>
<dbReference type="STRING" id="372326.A0A1V4K3K7"/>
<keyword evidence="14" id="KW-0443">Lipid metabolism</keyword>
<dbReference type="FunFam" id="3.30.870.10:FF:000018">
    <property type="entry name" value="Phospholipase"/>
    <property type="match status" value="1"/>
</dbReference>
<dbReference type="SUPFAM" id="SSF56024">
    <property type="entry name" value="Phospholipase D/nuclease"/>
    <property type="match status" value="3"/>
</dbReference>
<keyword evidence="17" id="KW-0449">Lipoprotein</keyword>
<evidence type="ECO:0000256" key="22">
    <source>
        <dbReference type="ARBA" id="ARBA00079280"/>
    </source>
</evidence>
<evidence type="ECO:0000256" key="18">
    <source>
        <dbReference type="ARBA" id="ARBA00037811"/>
    </source>
</evidence>
<evidence type="ECO:0000256" key="3">
    <source>
        <dbReference type="ARBA" id="ARBA00004577"/>
    </source>
</evidence>
<dbReference type="CDD" id="cd09844">
    <property type="entry name" value="PLDc_vPLD1_2"/>
    <property type="match status" value="1"/>
</dbReference>
<evidence type="ECO:0000256" key="2">
    <source>
        <dbReference type="ARBA" id="ARBA00004556"/>
    </source>
</evidence>
<dbReference type="InterPro" id="IPR025202">
    <property type="entry name" value="PLD-like_dom"/>
</dbReference>
<dbReference type="GO" id="GO:0060627">
    <property type="term" value="P:regulation of vesicle-mediated transport"/>
    <property type="evidence" value="ECO:0007669"/>
    <property type="project" value="TreeGrafter"/>
</dbReference>
<dbReference type="Pfam" id="PF00169">
    <property type="entry name" value="PH"/>
    <property type="match status" value="1"/>
</dbReference>
<evidence type="ECO:0000313" key="26">
    <source>
        <dbReference type="EMBL" id="OPJ79042.1"/>
    </source>
</evidence>
<dbReference type="EC" id="3.1.4.4" evidence="5"/>
<dbReference type="Pfam" id="PF00614">
    <property type="entry name" value="PLDc"/>
    <property type="match status" value="1"/>
</dbReference>
<keyword evidence="27" id="KW-1185">Reference proteome</keyword>
<evidence type="ECO:0000256" key="6">
    <source>
        <dbReference type="ARBA" id="ARBA00022490"/>
    </source>
</evidence>
<dbReference type="FunFam" id="3.30.1520.10:FF:000021">
    <property type="entry name" value="Phospholipase"/>
    <property type="match status" value="1"/>
</dbReference>
<organism evidence="26 27">
    <name type="scientific">Patagioenas fasciata monilis</name>
    <dbReference type="NCBI Taxonomy" id="372326"/>
    <lineage>
        <taxon>Eukaryota</taxon>
        <taxon>Metazoa</taxon>
        <taxon>Chordata</taxon>
        <taxon>Craniata</taxon>
        <taxon>Vertebrata</taxon>
        <taxon>Euteleostomi</taxon>
        <taxon>Archelosauria</taxon>
        <taxon>Archosauria</taxon>
        <taxon>Dinosauria</taxon>
        <taxon>Saurischia</taxon>
        <taxon>Theropoda</taxon>
        <taxon>Coelurosauria</taxon>
        <taxon>Aves</taxon>
        <taxon>Neognathae</taxon>
        <taxon>Neoaves</taxon>
        <taxon>Columbimorphae</taxon>
        <taxon>Columbiformes</taxon>
        <taxon>Columbidae</taxon>
        <taxon>Patagioenas</taxon>
    </lineage>
</organism>
<dbReference type="SUPFAM" id="SSF50729">
    <property type="entry name" value="PH domain-like"/>
    <property type="match status" value="1"/>
</dbReference>
<evidence type="ECO:0000256" key="5">
    <source>
        <dbReference type="ARBA" id="ARBA00012027"/>
    </source>
</evidence>
<keyword evidence="12" id="KW-0442">Lipid degradation</keyword>
<evidence type="ECO:0000256" key="15">
    <source>
        <dbReference type="ARBA" id="ARBA00023136"/>
    </source>
</evidence>
<dbReference type="InterPro" id="IPR015679">
    <property type="entry name" value="PLipase_D_fam"/>
</dbReference>
<dbReference type="GO" id="GO:0004630">
    <property type="term" value="F:phospholipase D activity"/>
    <property type="evidence" value="ECO:0007669"/>
    <property type="project" value="UniProtKB-EC"/>
</dbReference>
<dbReference type="InterPro" id="IPR001683">
    <property type="entry name" value="PX_dom"/>
</dbReference>
<evidence type="ECO:0000256" key="13">
    <source>
        <dbReference type="ARBA" id="ARBA00023034"/>
    </source>
</evidence>
<keyword evidence="15" id="KW-0472">Membrane</keyword>
<evidence type="ECO:0000259" key="25">
    <source>
        <dbReference type="PROSITE" id="PS50195"/>
    </source>
</evidence>
<evidence type="ECO:0000256" key="21">
    <source>
        <dbReference type="ARBA" id="ARBA00074658"/>
    </source>
</evidence>
<dbReference type="SMART" id="SM00155">
    <property type="entry name" value="PLDc"/>
    <property type="match status" value="2"/>
</dbReference>
<keyword evidence="13" id="KW-0333">Golgi apparatus</keyword>
<dbReference type="CDD" id="cd07296">
    <property type="entry name" value="PX_PLD1"/>
    <property type="match status" value="1"/>
</dbReference>
<evidence type="ECO:0000256" key="14">
    <source>
        <dbReference type="ARBA" id="ARBA00023098"/>
    </source>
</evidence>
<evidence type="ECO:0000256" key="9">
    <source>
        <dbReference type="ARBA" id="ARBA00022753"/>
    </source>
</evidence>
<evidence type="ECO:0000256" key="1">
    <source>
        <dbReference type="ARBA" id="ARBA00004444"/>
    </source>
</evidence>
<evidence type="ECO:0000256" key="4">
    <source>
        <dbReference type="ARBA" id="ARBA00008664"/>
    </source>
</evidence>
<dbReference type="EMBL" id="LSYS01004732">
    <property type="protein sequence ID" value="OPJ79042.1"/>
    <property type="molecule type" value="Genomic_DNA"/>
</dbReference>
<dbReference type="PROSITE" id="PS50035">
    <property type="entry name" value="PLD"/>
    <property type="match status" value="2"/>
</dbReference>
<dbReference type="InterPro" id="IPR036871">
    <property type="entry name" value="PX_dom_sf"/>
</dbReference>
<dbReference type="FunFam" id="3.30.870.10:FF:000005">
    <property type="entry name" value="Phospholipase"/>
    <property type="match status" value="1"/>
</dbReference>
<feature type="domain" description="PLD phosphodiesterase" evidence="24">
    <location>
        <begin position="1183"/>
        <end position="1210"/>
    </location>
</feature>
<dbReference type="GO" id="GO:0009395">
    <property type="term" value="P:phospholipid catabolic process"/>
    <property type="evidence" value="ECO:0007669"/>
    <property type="project" value="TreeGrafter"/>
</dbReference>
<sequence>MLPILSNRLKSGELSQGKDSNGCAGDGFGDCMNRGKTKALKPSFSNNTKRIKWNSAQEVDLKWAEFGIAVAEAGPCAFKQLCPGRRAKIHLLWLERELIYWYHSSRSSSTEILQFLLHGDASCEEPLQQRCAELPTHLRSISFEHLQHLDKDSWSAPFGHGREGHFGEELVQAHGFEGDSSSASFHQQLSAGGAFSTNAGFPKSCCLPEQRCCGPLYTLQKGSGNSCVNGEVLGFHTAGCVPQIYARSCRFGDFAVKLDPDCSSTDPCHHEEPASPGAGAPCGSDTRVPEMSLRADSHAAASSLKKIAADMSNIIESLDTRELHFEGEEVDAEVLNDPKGAVSIPFSAIYHTRGFKEPGTQAYLTGCPVQVRVLEVERFTSTKKVPSPNVYTIELTHGEFTWQVKRKFKHFQEFHRELLRYKAFVRIPIPTRSHTVRRQSIKRGEPRQMPSLPHTAESTVREEHFSSRRKQLEDYLTKILKMPMYRNYHGTMEFIGVSQLSFIHDLGPKGIEGLIMKRSGGHRIPGLNCCGQGRMCYRWSKRWLVVKDSFLLYMKPDSGAIAFVLLVDKEFNIKIGQKETETKYGLQIDNLSRSLILKCNSYRHAQWWRQGIDEFVQKHGKAFLKEHRFGSYAAVQENTLAKWYVNAKWYFEDVANAMEAAKEEIFITDWWLSPEIFMKRPVVEGNRWRLDCILKRKAQQGVRIFVMLYKEVELALGINSEYSKRTLMRLHPNIKVMRHPDHVSSSVYLWAHHEKLVIVDQSVAFVGGIDLAYGRWDDDEHRLTDVGSVKRMTAVKSVSSTNLASAAEPSEHVPLQSQAPSPENHLLQRNADDAPDTSKMKGIGKPKKFSTFSIYKHLHKHGIHHADSVSSIDSESSYCNPSRSQPNIIQSLKPHLKMFHHHTESKQGLAEPREDKGSIRSMKTGVGELLGETRFWHGKDYCNFVFKDWVQLDKPFADFIDRYTTPRMPWHDIASAVHGKAARDVARHFIQRWNFTKIMKPKYRSLSYPFLLPKSQQTANELKYQVPEAVHATVQVIRSAADWSAGIKYHEESIHNAYISVIKNSKHYIYIENQFFISCADDKVVWNKIGDAIAQRILKAHRENKRFRVYVIIPLLPGFEGDISTGGGNALQAIMHFNYRTMCRGENSILGQLKAEVGDKWINYISFCGLRTYAELEGKLVTELIYVHSKLLIADDNTVIIGSANINDRSMLGKRDSEMAVIVQDTETIPSVMDGEDYSAGKFAQSLRLRCFRVVLGGSDLSPEHQDPVCDKFFKEVWISTAARNATIFDKVFRCLPSDQVNNLTQLRDFINKPKLANDDPVKAAEELKKIRGFLVQFPFRFLEEEYLLPSVGTKESMVPMEVWT</sequence>
<feature type="domain" description="PX" evidence="25">
    <location>
        <begin position="369"/>
        <end position="501"/>
    </location>
</feature>
<dbReference type="PROSITE" id="PS50195">
    <property type="entry name" value="PX"/>
    <property type="match status" value="1"/>
</dbReference>
<evidence type="ECO:0000256" key="7">
    <source>
        <dbReference type="ARBA" id="ARBA00022553"/>
    </source>
</evidence>
<dbReference type="GO" id="GO:0032534">
    <property type="term" value="P:regulation of microvillus assembly"/>
    <property type="evidence" value="ECO:0007669"/>
    <property type="project" value="TreeGrafter"/>
</dbReference>
<evidence type="ECO:0000256" key="11">
    <source>
        <dbReference type="ARBA" id="ARBA00022824"/>
    </source>
</evidence>
<dbReference type="InterPro" id="IPR001849">
    <property type="entry name" value="PH_domain"/>
</dbReference>
<dbReference type="GO" id="GO:0048471">
    <property type="term" value="C:perinuclear region of cytoplasm"/>
    <property type="evidence" value="ECO:0007669"/>
    <property type="project" value="UniProtKB-SubCell"/>
</dbReference>
<proteinExistence type="inferred from homology"/>
<feature type="domain" description="PLD phosphodiesterase" evidence="24">
    <location>
        <begin position="748"/>
        <end position="775"/>
    </location>
</feature>
<evidence type="ECO:0000256" key="17">
    <source>
        <dbReference type="ARBA" id="ARBA00023288"/>
    </source>
</evidence>
<dbReference type="Gene3D" id="3.30.870.10">
    <property type="entry name" value="Endonuclease Chain A"/>
    <property type="match status" value="2"/>
</dbReference>
<comment type="caution">
    <text evidence="26">The sequence shown here is derived from an EMBL/GenBank/DDBJ whole genome shotgun (WGS) entry which is preliminary data.</text>
</comment>
<dbReference type="Pfam" id="PF13091">
    <property type="entry name" value="PLDc_2"/>
    <property type="match status" value="1"/>
</dbReference>
<evidence type="ECO:0000256" key="19">
    <source>
        <dbReference type="ARBA" id="ARBA00042228"/>
    </source>
</evidence>
<feature type="region of interest" description="Disordered" evidence="23">
    <location>
        <begin position="801"/>
        <end position="845"/>
    </location>
</feature>
<keyword evidence="7" id="KW-0597">Phosphoprotein</keyword>
<evidence type="ECO:0000259" key="24">
    <source>
        <dbReference type="PROSITE" id="PS50035"/>
    </source>
</evidence>
<name>A0A1V4K3K7_PATFA</name>
<keyword evidence="9" id="KW-0967">Endosome</keyword>
<evidence type="ECO:0000313" key="27">
    <source>
        <dbReference type="Proteomes" id="UP000190648"/>
    </source>
</evidence>
<evidence type="ECO:0000256" key="20">
    <source>
        <dbReference type="ARBA" id="ARBA00065403"/>
    </source>
</evidence>
<evidence type="ECO:0000256" key="8">
    <source>
        <dbReference type="ARBA" id="ARBA00022737"/>
    </source>
</evidence>
<gene>
    <name evidence="26" type="primary">PLD1</name>
    <name evidence="26" type="ORF">AV530_004986</name>
</gene>
<protein>
    <recommendedName>
        <fullName evidence="21">Phospholipase D1</fullName>
        <ecNumber evidence="5">3.1.4.4</ecNumber>
    </recommendedName>
    <alternativeName>
        <fullName evidence="19">Choline phosphatase 1</fullName>
    </alternativeName>
    <alternativeName>
        <fullName evidence="22">Phosphatidylcholine-hydrolyzing phospholipase D1</fullName>
    </alternativeName>
</protein>